<dbReference type="AlphaFoldDB" id="A0A146FG80"/>
<reference evidence="3" key="2">
    <citation type="submission" date="2016-02" db="EMBL/GenBank/DDBJ databases">
        <title>Genome sequencing of Aspergillus luchuensis NBRC 4314.</title>
        <authorList>
            <person name="Yamada O."/>
        </authorList>
    </citation>
    <scope>NUCLEOTIDE SEQUENCE [LARGE SCALE GENOMIC DNA]</scope>
    <source>
        <strain evidence="3">RIB 2604</strain>
    </source>
</reference>
<organism evidence="2 3">
    <name type="scientific">Aspergillus kawachii</name>
    <name type="common">White koji mold</name>
    <name type="synonym">Aspergillus awamori var. kawachi</name>
    <dbReference type="NCBI Taxonomy" id="1069201"/>
    <lineage>
        <taxon>Eukaryota</taxon>
        <taxon>Fungi</taxon>
        <taxon>Dikarya</taxon>
        <taxon>Ascomycota</taxon>
        <taxon>Pezizomycotina</taxon>
        <taxon>Eurotiomycetes</taxon>
        <taxon>Eurotiomycetidae</taxon>
        <taxon>Eurotiales</taxon>
        <taxon>Aspergillaceae</taxon>
        <taxon>Aspergillus</taxon>
        <taxon>Aspergillus subgen. Circumdati</taxon>
    </lineage>
</organism>
<proteinExistence type="predicted"/>
<evidence type="ECO:0000313" key="2">
    <source>
        <dbReference type="EMBL" id="GAT25010.1"/>
    </source>
</evidence>
<dbReference type="EMBL" id="BCWF01000018">
    <property type="protein sequence ID" value="GAT25010.1"/>
    <property type="molecule type" value="Genomic_DNA"/>
</dbReference>
<dbReference type="InterPro" id="IPR013785">
    <property type="entry name" value="Aldolase_TIM"/>
</dbReference>
<dbReference type="Pfam" id="PF00724">
    <property type="entry name" value="Oxidored_FMN"/>
    <property type="match status" value="1"/>
</dbReference>
<evidence type="ECO:0000313" key="3">
    <source>
        <dbReference type="Proteomes" id="UP000075230"/>
    </source>
</evidence>
<dbReference type="VEuPathDB" id="FungiDB:ASPFODRAFT_65820"/>
<gene>
    <name evidence="2" type="ORF">RIB2604_01808460</name>
</gene>
<name>A0A146FG80_ASPKA</name>
<sequence>MAELLESVILGDGIQLRNRICMGSMTRNRCTDGNKPTHANIKHYTDRARDGAGLIVAEGTFISLNGAEWPHAPVMYQDHSDAWAKVTSEVHKVGGKILFIFQPWHPGRIQNDSMPMLKESGYPVYAPSKVPAKGGKYRTLEGLPGHTDNITEIDDPRVIVEQYRHSVSLTKSASYQHKGKDARKTTLRGYGHQSLPFPLKVLDAIIEVWGSRAVGINICPTDDYNDTMISYEEMKETYTYFIKELMCRDLAFINLSRRGCDVGRETDDYFRSRPRPQGKELPPKYEPLTDFGALIKYPGSRTMLMVNHEYTVEEARDLLQRGKIDLVTFTRPFIYNPVG</sequence>
<dbReference type="GO" id="GO:0016491">
    <property type="term" value="F:oxidoreductase activity"/>
    <property type="evidence" value="ECO:0007669"/>
    <property type="project" value="InterPro"/>
</dbReference>
<dbReference type="InterPro" id="IPR001155">
    <property type="entry name" value="OxRdtase_FMN_N"/>
</dbReference>
<dbReference type="SUPFAM" id="SSF51395">
    <property type="entry name" value="FMN-linked oxidoreductases"/>
    <property type="match status" value="1"/>
</dbReference>
<dbReference type="PANTHER" id="PTHR22893">
    <property type="entry name" value="NADH OXIDOREDUCTASE-RELATED"/>
    <property type="match status" value="1"/>
</dbReference>
<dbReference type="InterPro" id="IPR045247">
    <property type="entry name" value="Oye-like"/>
</dbReference>
<dbReference type="Proteomes" id="UP000075230">
    <property type="component" value="Unassembled WGS sequence"/>
</dbReference>
<accession>A0A146FG80</accession>
<feature type="domain" description="NADH:flavin oxidoreductase/NADH oxidase N-terminal" evidence="1">
    <location>
        <begin position="10"/>
        <end position="117"/>
    </location>
</feature>
<reference evidence="2 3" key="1">
    <citation type="journal article" date="2016" name="DNA Res.">
        <title>Genome sequence of Aspergillus luchuensis NBRC 4314.</title>
        <authorList>
            <person name="Yamada O."/>
            <person name="Machida M."/>
            <person name="Hosoyama A."/>
            <person name="Goto M."/>
            <person name="Takahashi T."/>
            <person name="Futagami T."/>
            <person name="Yamagata Y."/>
            <person name="Takeuchi M."/>
            <person name="Kobayashi T."/>
            <person name="Koike H."/>
            <person name="Abe K."/>
            <person name="Asai K."/>
            <person name="Arita M."/>
            <person name="Fujita N."/>
            <person name="Fukuda K."/>
            <person name="Higa K."/>
            <person name="Horikawa H."/>
            <person name="Ishikawa T."/>
            <person name="Jinno K."/>
            <person name="Kato Y."/>
            <person name="Kirimura K."/>
            <person name="Mizutani O."/>
            <person name="Nakasone K."/>
            <person name="Sano M."/>
            <person name="Shiraishi Y."/>
            <person name="Tsukahara M."/>
            <person name="Gomi K."/>
        </authorList>
    </citation>
    <scope>NUCLEOTIDE SEQUENCE [LARGE SCALE GENOMIC DNA]</scope>
    <source>
        <strain evidence="2 3">RIB 2604</strain>
    </source>
</reference>
<comment type="caution">
    <text evidence="2">The sequence shown here is derived from an EMBL/GenBank/DDBJ whole genome shotgun (WGS) entry which is preliminary data.</text>
</comment>
<dbReference type="GO" id="GO:0010181">
    <property type="term" value="F:FMN binding"/>
    <property type="evidence" value="ECO:0007669"/>
    <property type="project" value="InterPro"/>
</dbReference>
<protein>
    <submittedName>
        <fullName evidence="2">Flavoprotein NADH-dependent oxidoreductase</fullName>
    </submittedName>
</protein>
<dbReference type="Gene3D" id="3.20.20.70">
    <property type="entry name" value="Aldolase class I"/>
    <property type="match status" value="2"/>
</dbReference>
<dbReference type="PANTHER" id="PTHR22893:SF91">
    <property type="entry name" value="NADPH DEHYDROGENASE 2-RELATED"/>
    <property type="match status" value="1"/>
</dbReference>
<evidence type="ECO:0000259" key="1">
    <source>
        <dbReference type="Pfam" id="PF00724"/>
    </source>
</evidence>